<dbReference type="PROSITE" id="PS50088">
    <property type="entry name" value="ANK_REPEAT"/>
    <property type="match status" value="3"/>
</dbReference>
<feature type="repeat" description="ANK" evidence="1">
    <location>
        <begin position="190"/>
        <end position="222"/>
    </location>
</feature>
<dbReference type="Gene3D" id="1.25.40.20">
    <property type="entry name" value="Ankyrin repeat-containing domain"/>
    <property type="match status" value="2"/>
</dbReference>
<evidence type="ECO:0000313" key="3">
    <source>
        <dbReference type="Proteomes" id="UP000268727"/>
    </source>
</evidence>
<dbReference type="Pfam" id="PF12796">
    <property type="entry name" value="Ank_2"/>
    <property type="match status" value="2"/>
</dbReference>
<dbReference type="SMART" id="SM00248">
    <property type="entry name" value="ANK"/>
    <property type="match status" value="5"/>
</dbReference>
<dbReference type="InterPro" id="IPR002110">
    <property type="entry name" value="Ankyrin_rpt"/>
</dbReference>
<reference evidence="2 3" key="1">
    <citation type="submission" date="2018-11" db="EMBL/GenBank/DDBJ databases">
        <title>Sequencing the genomes of 1000 actinobacteria strains.</title>
        <authorList>
            <person name="Klenk H.-P."/>
        </authorList>
    </citation>
    <scope>NUCLEOTIDE SEQUENCE [LARGE SCALE GENOMIC DNA]</scope>
    <source>
        <strain evidence="2 3">DSM 44231</strain>
    </source>
</reference>
<feature type="repeat" description="ANK" evidence="1">
    <location>
        <begin position="151"/>
        <end position="183"/>
    </location>
</feature>
<gene>
    <name evidence="2" type="ORF">EDD40_7881</name>
</gene>
<sequence>MPELPARPDLDHLRHQARDLLRAARRDDAAALARVRAVSDRVVLASAQLAVAREHGFPSWAGLKLEVERRDVLNRRDPTRLAELLARHPEAATTRMENWADHRKGADVLGYLAMLRLDHRRLGLPRDLPGSDAAARALIDAGAPVDGHPGDQETPLITAASCGDVGVAEVLIAAGADLDATAAPDSGGVPGGTAVEHAAVFGMTEVLDLLVAAGARVDSPEMAADLSAWPPERLGPQCRLRSLVFAADHQRLEVVDRLVAAGTPVNEADADWQRLPLHVAAANGKPAGVRRLLAHGADPTLRDPRHLRTPLEWCERSGDGGPGHAEVAAVLLEQMEQRL</sequence>
<evidence type="ECO:0000313" key="2">
    <source>
        <dbReference type="EMBL" id="ROP42382.1"/>
    </source>
</evidence>
<name>A0A3N1HJF6_9PSEU</name>
<proteinExistence type="predicted"/>
<dbReference type="InterPro" id="IPR051616">
    <property type="entry name" value="Cul2-RING_E3_ligase_SR"/>
</dbReference>
<dbReference type="PANTHER" id="PTHR46224:SF6">
    <property type="entry name" value="ANKYRIN REPEAT FAMILY PROTEIN"/>
    <property type="match status" value="1"/>
</dbReference>
<dbReference type="InterPro" id="IPR036770">
    <property type="entry name" value="Ankyrin_rpt-contain_sf"/>
</dbReference>
<feature type="repeat" description="ANK" evidence="1">
    <location>
        <begin position="272"/>
        <end position="304"/>
    </location>
</feature>
<dbReference type="SUPFAM" id="SSF48403">
    <property type="entry name" value="Ankyrin repeat"/>
    <property type="match status" value="1"/>
</dbReference>
<evidence type="ECO:0000256" key="1">
    <source>
        <dbReference type="PROSITE-ProRule" id="PRU00023"/>
    </source>
</evidence>
<dbReference type="Proteomes" id="UP000268727">
    <property type="component" value="Unassembled WGS sequence"/>
</dbReference>
<keyword evidence="3" id="KW-1185">Reference proteome</keyword>
<dbReference type="EMBL" id="RJKM01000001">
    <property type="protein sequence ID" value="ROP42382.1"/>
    <property type="molecule type" value="Genomic_DNA"/>
</dbReference>
<dbReference type="PROSITE" id="PS50297">
    <property type="entry name" value="ANK_REP_REGION"/>
    <property type="match status" value="2"/>
</dbReference>
<dbReference type="RefSeq" id="WP_123747342.1">
    <property type="nucleotide sequence ID" value="NZ_RJKM01000001.1"/>
</dbReference>
<dbReference type="AlphaFoldDB" id="A0A3N1HJF6"/>
<comment type="caution">
    <text evidence="2">The sequence shown here is derived from an EMBL/GenBank/DDBJ whole genome shotgun (WGS) entry which is preliminary data.</text>
</comment>
<organism evidence="2 3">
    <name type="scientific">Saccharothrix texasensis</name>
    <dbReference type="NCBI Taxonomy" id="103734"/>
    <lineage>
        <taxon>Bacteria</taxon>
        <taxon>Bacillati</taxon>
        <taxon>Actinomycetota</taxon>
        <taxon>Actinomycetes</taxon>
        <taxon>Pseudonocardiales</taxon>
        <taxon>Pseudonocardiaceae</taxon>
        <taxon>Saccharothrix</taxon>
    </lineage>
</organism>
<dbReference type="PANTHER" id="PTHR46224">
    <property type="entry name" value="ANKYRIN REPEAT FAMILY PROTEIN"/>
    <property type="match status" value="1"/>
</dbReference>
<keyword evidence="1" id="KW-0040">ANK repeat</keyword>
<protein>
    <submittedName>
        <fullName evidence="2">Ankyrin repeat protein</fullName>
    </submittedName>
</protein>
<accession>A0A3N1HJF6</accession>
<dbReference type="OrthoDB" id="928522at2"/>